<dbReference type="PANTHER" id="PTHR47926:SF348">
    <property type="entry name" value="PENTATRICOPEPTIDE REPEAT-CONTAINING PROTEIN"/>
    <property type="match status" value="1"/>
</dbReference>
<dbReference type="HOGENOM" id="CLU_002706_0_6_1"/>
<evidence type="ECO:0000313" key="4">
    <source>
        <dbReference type="Proteomes" id="UP000017836"/>
    </source>
</evidence>
<dbReference type="AlphaFoldDB" id="W1P4B3"/>
<dbReference type="Pfam" id="PF13041">
    <property type="entry name" value="PPR_2"/>
    <property type="match status" value="3"/>
</dbReference>
<dbReference type="InterPro" id="IPR002885">
    <property type="entry name" value="PPR_rpt"/>
</dbReference>
<dbReference type="Gramene" id="ERN02499">
    <property type="protein sequence ID" value="ERN02499"/>
    <property type="gene ID" value="AMTR_s00083p00015670"/>
</dbReference>
<dbReference type="InterPro" id="IPR011990">
    <property type="entry name" value="TPR-like_helical_dom_sf"/>
</dbReference>
<feature type="repeat" description="PPR" evidence="2">
    <location>
        <begin position="40"/>
        <end position="74"/>
    </location>
</feature>
<dbReference type="PANTHER" id="PTHR47926">
    <property type="entry name" value="PENTATRICOPEPTIDE REPEAT-CONTAINING PROTEIN"/>
    <property type="match status" value="1"/>
</dbReference>
<protein>
    <recommendedName>
        <fullName evidence="5">Pentacotripeptide-repeat region of PRORP domain-containing protein</fullName>
    </recommendedName>
</protein>
<evidence type="ECO:0000256" key="2">
    <source>
        <dbReference type="PROSITE-ProRule" id="PRU00708"/>
    </source>
</evidence>
<dbReference type="eggNOG" id="KOG4197">
    <property type="taxonomic scope" value="Eukaryota"/>
</dbReference>
<gene>
    <name evidence="3" type="ORF">AMTR_s00083p00015670</name>
</gene>
<sequence>MNPNFEALIFLLKSCKSTRHTKQVHTLLITNGLLNFNFATPFMWNTLIMAYSQSTAPHKTFSLYTQMLINDIHPNNHTFPSLIKASPTLLSLRTIHGHIIKHGLGLGLGLDDFIQSSLIQFYGDHSEIEDAHKVFNENFGPDIASRNTMLNACFRNADIVSAENMFNQMPHRDVVSWTTMVNGFTKNKQYKKVMDFFGLMLGSNVRPNEATLVSVLSAMANLSCLDEGQACHGYVVRNHLNLSANMGTALIDMYAKCGCINEAMQVFSMVNVRERGICTWNAAIMALATHGLLDQALELYELMQKAKVRPNSVTFVGALSACARGGLVDKGLEIFGSMGQLHGVQPRMEHYGCMVNLLGRAGLMDRALELIKDMPFEPDCSVWGALLGACSVQGDVGLGEVIGLCAIEAQPMHCGRYVILSNIYATAGRWAEAAEMREMMAKRGIKKVVGWSRIWQVA</sequence>
<organism evidence="3 4">
    <name type="scientific">Amborella trichopoda</name>
    <dbReference type="NCBI Taxonomy" id="13333"/>
    <lineage>
        <taxon>Eukaryota</taxon>
        <taxon>Viridiplantae</taxon>
        <taxon>Streptophyta</taxon>
        <taxon>Embryophyta</taxon>
        <taxon>Tracheophyta</taxon>
        <taxon>Spermatophyta</taxon>
        <taxon>Magnoliopsida</taxon>
        <taxon>Amborellales</taxon>
        <taxon>Amborellaceae</taxon>
        <taxon>Amborella</taxon>
    </lineage>
</organism>
<dbReference type="PROSITE" id="PS51375">
    <property type="entry name" value="PPR"/>
    <property type="match status" value="3"/>
</dbReference>
<name>W1P4B3_AMBTC</name>
<evidence type="ECO:0000256" key="1">
    <source>
        <dbReference type="ARBA" id="ARBA00022737"/>
    </source>
</evidence>
<keyword evidence="4" id="KW-1185">Reference proteome</keyword>
<dbReference type="InterPro" id="IPR046960">
    <property type="entry name" value="PPR_At4g14850-like_plant"/>
</dbReference>
<dbReference type="Gene3D" id="1.25.40.10">
    <property type="entry name" value="Tetratricopeptide repeat domain"/>
    <property type="match status" value="4"/>
</dbReference>
<dbReference type="Pfam" id="PF01535">
    <property type="entry name" value="PPR"/>
    <property type="match status" value="2"/>
</dbReference>
<dbReference type="Pfam" id="PF20431">
    <property type="entry name" value="E_motif"/>
    <property type="match status" value="1"/>
</dbReference>
<feature type="repeat" description="PPR" evidence="2">
    <location>
        <begin position="173"/>
        <end position="207"/>
    </location>
</feature>
<dbReference type="GO" id="GO:0009451">
    <property type="term" value="P:RNA modification"/>
    <property type="evidence" value="ECO:0000318"/>
    <property type="project" value="GO_Central"/>
</dbReference>
<dbReference type="EMBL" id="KI394526">
    <property type="protein sequence ID" value="ERN02499.1"/>
    <property type="molecule type" value="Genomic_DNA"/>
</dbReference>
<keyword evidence="1" id="KW-0677">Repeat</keyword>
<evidence type="ECO:0008006" key="5">
    <source>
        <dbReference type="Google" id="ProtNLM"/>
    </source>
</evidence>
<proteinExistence type="predicted"/>
<dbReference type="InterPro" id="IPR046848">
    <property type="entry name" value="E_motif"/>
</dbReference>
<dbReference type="NCBIfam" id="TIGR00756">
    <property type="entry name" value="PPR"/>
    <property type="match status" value="4"/>
</dbReference>
<dbReference type="FunFam" id="1.25.40.10:FF:000090">
    <property type="entry name" value="Pentatricopeptide repeat-containing protein, chloroplastic"/>
    <property type="match status" value="1"/>
</dbReference>
<reference evidence="4" key="1">
    <citation type="journal article" date="2013" name="Science">
        <title>The Amborella genome and the evolution of flowering plants.</title>
        <authorList>
            <consortium name="Amborella Genome Project"/>
        </authorList>
    </citation>
    <scope>NUCLEOTIDE SEQUENCE [LARGE SCALE GENOMIC DNA]</scope>
</reference>
<feature type="repeat" description="PPR" evidence="2">
    <location>
        <begin position="276"/>
        <end position="310"/>
    </location>
</feature>
<accession>W1P4B3</accession>
<dbReference type="OMA" id="QHCGQYV"/>
<dbReference type="GO" id="GO:0003723">
    <property type="term" value="F:RNA binding"/>
    <property type="evidence" value="ECO:0007669"/>
    <property type="project" value="InterPro"/>
</dbReference>
<dbReference type="Proteomes" id="UP000017836">
    <property type="component" value="Unassembled WGS sequence"/>
</dbReference>
<evidence type="ECO:0000313" key="3">
    <source>
        <dbReference type="EMBL" id="ERN02499.1"/>
    </source>
</evidence>